<dbReference type="InterPro" id="IPR044894">
    <property type="entry name" value="TubC_N_sf"/>
</dbReference>
<comment type="cofactor">
    <cofactor evidence="1">
        <name>pantetheine 4'-phosphate</name>
        <dbReference type="ChEBI" id="CHEBI:47942"/>
    </cofactor>
</comment>
<organism evidence="6 7">
    <name type="scientific">Pseudoalteromonas luteoviolacea H33</name>
    <dbReference type="NCBI Taxonomy" id="1365251"/>
    <lineage>
        <taxon>Bacteria</taxon>
        <taxon>Pseudomonadati</taxon>
        <taxon>Pseudomonadota</taxon>
        <taxon>Gammaproteobacteria</taxon>
        <taxon>Alteromonadales</taxon>
        <taxon>Pseudoalteromonadaceae</taxon>
        <taxon>Pseudoalteromonas</taxon>
    </lineage>
</organism>
<sequence>MSIMQTVRTLLADLQAIDCRIWVEDDELMVRTSKAGIPSELKAQLKANKQDILSYLTAPSSRTVSEARMAQTLEAQRSTTHAVQLPALVKGEQTQTFELSYGQKAFWFLYRNAPQSPAYNVTMHWRMLSKLDLAILKAALQALVDRHPSLRTTFSEQNGEPMQTVHPQQDVCFEVLNVVGESDEQVYQRARDAYLRLFDLENGPLLRATLLTQAEDKHILLITTHHIITDGWSFWNLMSEFLTLYPALKAEKQANLPPLDWHYQDYVRWQNNMFSSEQGDQLWRYWQNQLSEQPPILDLPADRPRPLLQTSNGASIIFTLPKALTQQLKLQARESGHTLYVILVAAFQVLLHRYTGQNDIWVGSAAAGRSLAEFKDICGCFFNFIVLRGKLDSDQSFASFLSQMQKATLEALVHQDYPSLLLIERLKPQRDSNRFPLFQVEFNLQQPHEEDDLAPFFLGADENHIVQRDGLTLKPFRMTQQEGQFDLSIDLIDVAGESLSGICRYSADLFDADRIKRLLGHFETLLAAVAENTQTPIAQLPLLTESEQHQLLHQGQKATVNLEQSSCVHTLFERQAELSPNAVALTFENQQVCYGDLNARANQLAHYLCEQGVGPEVRVGLFVERSLDVVIGLLAILKAGGAYVPLDPDYPAERLAFMVQDAELKVLLCHGATVSRLPKSDALVVDMSAQSDAIAAQSAANPTPLVGLDNLAYIIYTSGSTGKPKGVCVEHKNVLRLFKATEQEYGFGNQDVWTLFHSHAFDFSVWEIWGALIYGGRLVIVPYMTTRSPELFYQLLQAQKVTVLNQTPSAFYQLIEYEQATNVTQSEPLSLRWVIFGGEALTPAKLAPWFERHGEQTPTLVNMYGITETTVHVTLNKLNAKDIASATSNIGQPIADLSAYILDQHQHPVPIGIPGELYVGGAGVTRGYLNRQTLTDERFIVNPFQDTAARLYRTGDLCRWLPNGDIEYLGRVDTQVKIRGFRIECGEIETALLCHEGIVDAVVDAWGEGESRQLVAWLTGASSAEENTTLAWDALRAHLRTSLPDWMIPTQFVFVEKLPLTPSGKVDRKALPAPDAAQRDAQAQRVPPKTALEKALADIWCALLTREHIGIHENFFEAGGNSMSIVRLQSKLKEQVDKDVAVAKLFANPTIYTQARYLAGDQQKRANRSRAGERRTRQGSMRKQQQTRQQRRSNRQTDIQR</sequence>
<dbReference type="SUPFAM" id="SSF52777">
    <property type="entry name" value="CoA-dependent acyltransferases"/>
    <property type="match status" value="2"/>
</dbReference>
<dbReference type="SUPFAM" id="SSF56801">
    <property type="entry name" value="Acetyl-CoA synthetase-like"/>
    <property type="match status" value="1"/>
</dbReference>
<dbReference type="PATRIC" id="fig|1365251.3.peg.5289"/>
<dbReference type="InterPro" id="IPR020845">
    <property type="entry name" value="AMP-binding_CS"/>
</dbReference>
<name>A0A166ZNY3_9GAMM</name>
<evidence type="ECO:0000256" key="2">
    <source>
        <dbReference type="ARBA" id="ARBA00022450"/>
    </source>
</evidence>
<accession>A0A166ZNY3</accession>
<dbReference type="Pfam" id="PF18563">
    <property type="entry name" value="TubC_N"/>
    <property type="match status" value="1"/>
</dbReference>
<dbReference type="OrthoDB" id="6289742at2"/>
<dbReference type="InterPro" id="IPR023213">
    <property type="entry name" value="CAT-like_dom_sf"/>
</dbReference>
<dbReference type="PROSITE" id="PS00455">
    <property type="entry name" value="AMP_BINDING"/>
    <property type="match status" value="1"/>
</dbReference>
<dbReference type="InterPro" id="IPR041464">
    <property type="entry name" value="TubC_N"/>
</dbReference>
<dbReference type="PANTHER" id="PTHR45527">
    <property type="entry name" value="NONRIBOSOMAL PEPTIDE SYNTHETASE"/>
    <property type="match status" value="1"/>
</dbReference>
<dbReference type="Gene3D" id="3.30.559.30">
    <property type="entry name" value="Nonribosomal peptide synthetase, condensation domain"/>
    <property type="match status" value="1"/>
</dbReference>
<dbReference type="GO" id="GO:0044550">
    <property type="term" value="P:secondary metabolite biosynthetic process"/>
    <property type="evidence" value="ECO:0007669"/>
    <property type="project" value="TreeGrafter"/>
</dbReference>
<dbReference type="PANTHER" id="PTHR45527:SF14">
    <property type="entry name" value="PLIPASTATIN SYNTHASE SUBUNIT B"/>
    <property type="match status" value="1"/>
</dbReference>
<protein>
    <recommendedName>
        <fullName evidence="5">Carrier domain-containing protein</fullName>
    </recommendedName>
</protein>
<feature type="region of interest" description="Disordered" evidence="4">
    <location>
        <begin position="1158"/>
        <end position="1201"/>
    </location>
</feature>
<evidence type="ECO:0000259" key="5">
    <source>
        <dbReference type="PROSITE" id="PS50075"/>
    </source>
</evidence>
<dbReference type="SUPFAM" id="SSF47336">
    <property type="entry name" value="ACP-like"/>
    <property type="match status" value="1"/>
</dbReference>
<dbReference type="RefSeq" id="WP_063364357.1">
    <property type="nucleotide sequence ID" value="NZ_AUXZ01000141.1"/>
</dbReference>
<dbReference type="FunFam" id="3.40.50.980:FF:000002">
    <property type="entry name" value="Enterobactin synthetase component F"/>
    <property type="match status" value="1"/>
</dbReference>
<feature type="region of interest" description="Disordered" evidence="4">
    <location>
        <begin position="1067"/>
        <end position="1088"/>
    </location>
</feature>
<dbReference type="GO" id="GO:0043041">
    <property type="term" value="P:amino acid activation for nonribosomal peptide biosynthetic process"/>
    <property type="evidence" value="ECO:0007669"/>
    <property type="project" value="TreeGrafter"/>
</dbReference>
<dbReference type="GO" id="GO:0031177">
    <property type="term" value="F:phosphopantetheine binding"/>
    <property type="evidence" value="ECO:0007669"/>
    <property type="project" value="TreeGrafter"/>
</dbReference>
<evidence type="ECO:0000256" key="3">
    <source>
        <dbReference type="ARBA" id="ARBA00022553"/>
    </source>
</evidence>
<dbReference type="InterPro" id="IPR036736">
    <property type="entry name" value="ACP-like_sf"/>
</dbReference>
<dbReference type="Proteomes" id="UP000076503">
    <property type="component" value="Unassembled WGS sequence"/>
</dbReference>
<comment type="caution">
    <text evidence="6">The sequence shown here is derived from an EMBL/GenBank/DDBJ whole genome shotgun (WGS) entry which is preliminary data.</text>
</comment>
<dbReference type="GO" id="GO:0003824">
    <property type="term" value="F:catalytic activity"/>
    <property type="evidence" value="ECO:0007669"/>
    <property type="project" value="InterPro"/>
</dbReference>
<gene>
    <name evidence="6" type="ORF">N476_05810</name>
</gene>
<dbReference type="InterPro" id="IPR009081">
    <property type="entry name" value="PP-bd_ACP"/>
</dbReference>
<dbReference type="FunFam" id="3.40.50.12780:FF:000012">
    <property type="entry name" value="Non-ribosomal peptide synthetase"/>
    <property type="match status" value="1"/>
</dbReference>
<proteinExistence type="predicted"/>
<keyword evidence="3" id="KW-0597">Phosphoprotein</keyword>
<dbReference type="PROSITE" id="PS50075">
    <property type="entry name" value="CARRIER"/>
    <property type="match status" value="1"/>
</dbReference>
<dbReference type="NCBIfam" id="TIGR01733">
    <property type="entry name" value="AA-adenyl-dom"/>
    <property type="match status" value="1"/>
</dbReference>
<dbReference type="CDD" id="cd17643">
    <property type="entry name" value="A_NRPS_Cytc1-like"/>
    <property type="match status" value="1"/>
</dbReference>
<dbReference type="InterPro" id="IPR001242">
    <property type="entry name" value="Condensation_dom"/>
</dbReference>
<evidence type="ECO:0000313" key="6">
    <source>
        <dbReference type="EMBL" id="KZN44512.1"/>
    </source>
</evidence>
<evidence type="ECO:0000313" key="7">
    <source>
        <dbReference type="Proteomes" id="UP000076503"/>
    </source>
</evidence>
<evidence type="ECO:0000256" key="1">
    <source>
        <dbReference type="ARBA" id="ARBA00001957"/>
    </source>
</evidence>
<dbReference type="AlphaFoldDB" id="A0A166ZNY3"/>
<dbReference type="InterPro" id="IPR025110">
    <property type="entry name" value="AMP-bd_C"/>
</dbReference>
<dbReference type="CDD" id="cd19531">
    <property type="entry name" value="LCL_NRPS-like"/>
    <property type="match status" value="1"/>
</dbReference>
<feature type="compositionally biased region" description="Low complexity" evidence="4">
    <location>
        <begin position="1072"/>
        <end position="1085"/>
    </location>
</feature>
<dbReference type="EMBL" id="AUXZ01000141">
    <property type="protein sequence ID" value="KZN44512.1"/>
    <property type="molecule type" value="Genomic_DNA"/>
</dbReference>
<dbReference type="Gene3D" id="3.40.50.980">
    <property type="match status" value="2"/>
</dbReference>
<dbReference type="Gene3D" id="1.10.1200.10">
    <property type="entry name" value="ACP-like"/>
    <property type="match status" value="1"/>
</dbReference>
<dbReference type="GO" id="GO:0005829">
    <property type="term" value="C:cytosol"/>
    <property type="evidence" value="ECO:0007669"/>
    <property type="project" value="TreeGrafter"/>
</dbReference>
<dbReference type="Pfam" id="PF00501">
    <property type="entry name" value="AMP-binding"/>
    <property type="match status" value="1"/>
</dbReference>
<dbReference type="FunFam" id="2.30.38.10:FF:000001">
    <property type="entry name" value="Non-ribosomal peptide synthetase PvdI"/>
    <property type="match status" value="1"/>
</dbReference>
<dbReference type="FunFam" id="3.40.50.980:FF:000001">
    <property type="entry name" value="Non-ribosomal peptide synthetase"/>
    <property type="match status" value="1"/>
</dbReference>
<dbReference type="Gene3D" id="3.30.559.10">
    <property type="entry name" value="Chloramphenicol acetyltransferase-like domain"/>
    <property type="match status" value="1"/>
</dbReference>
<dbReference type="InterPro" id="IPR010071">
    <property type="entry name" value="AA_adenyl_dom"/>
</dbReference>
<feature type="domain" description="Carrier" evidence="5">
    <location>
        <begin position="1087"/>
        <end position="1162"/>
    </location>
</feature>
<dbReference type="Gene3D" id="2.30.38.10">
    <property type="entry name" value="Luciferase, Domain 3"/>
    <property type="match status" value="1"/>
</dbReference>
<dbReference type="Gene3D" id="1.10.10.1830">
    <property type="entry name" value="Non-ribosomal peptide synthase, adenylation domain"/>
    <property type="match status" value="1"/>
</dbReference>
<dbReference type="Gene3D" id="3.30.300.30">
    <property type="match status" value="1"/>
</dbReference>
<reference evidence="6 7" key="1">
    <citation type="submission" date="2013-07" db="EMBL/GenBank/DDBJ databases">
        <title>Comparative Genomic and Metabolomic Analysis of Twelve Strains of Pseudoalteromonas luteoviolacea.</title>
        <authorList>
            <person name="Vynne N.G."/>
            <person name="Mansson M."/>
            <person name="Gram L."/>
        </authorList>
    </citation>
    <scope>NUCLEOTIDE SEQUENCE [LARGE SCALE GENOMIC DNA]</scope>
    <source>
        <strain evidence="6 7">H33</strain>
    </source>
</reference>
<dbReference type="InterPro" id="IPR000873">
    <property type="entry name" value="AMP-dep_synth/lig_dom"/>
</dbReference>
<dbReference type="Pfam" id="PF13193">
    <property type="entry name" value="AMP-binding_C"/>
    <property type="match status" value="1"/>
</dbReference>
<dbReference type="InterPro" id="IPR045851">
    <property type="entry name" value="AMP-bd_C_sf"/>
</dbReference>
<dbReference type="Pfam" id="PF00550">
    <property type="entry name" value="PP-binding"/>
    <property type="match status" value="1"/>
</dbReference>
<keyword evidence="2" id="KW-0596">Phosphopantetheine</keyword>
<dbReference type="Pfam" id="PF00668">
    <property type="entry name" value="Condensation"/>
    <property type="match status" value="1"/>
</dbReference>
<evidence type="ECO:0000256" key="4">
    <source>
        <dbReference type="SAM" id="MobiDB-lite"/>
    </source>
</evidence>